<protein>
    <submittedName>
        <fullName evidence="1">Uncharacterized protein</fullName>
    </submittedName>
</protein>
<accession>A0A0T6BIQ2</accession>
<sequence length="97" mass="11400">MFIKYNENEPVIITHKDAGEFIYAYKELQHFKLIFTLEVYQKTCSLSITYNDYIIFAGSFTNVTRIKKADKHSIVIFVENEEKVRVKFSIQVGVELL</sequence>
<dbReference type="EMBL" id="JARRTL010000003">
    <property type="protein sequence ID" value="MEC0483311.1"/>
    <property type="molecule type" value="Genomic_DNA"/>
</dbReference>
<dbReference type="RefSeq" id="WP_048354337.1">
    <property type="nucleotide sequence ID" value="NZ_CP023481.1"/>
</dbReference>
<dbReference type="Proteomes" id="UP001341297">
    <property type="component" value="Unassembled WGS sequence"/>
</dbReference>
<name>A0A0T6BIQ2_9BACI</name>
<dbReference type="OrthoDB" id="2339832at2"/>
<evidence type="ECO:0000313" key="3">
    <source>
        <dbReference type="Proteomes" id="UP000036168"/>
    </source>
</evidence>
<dbReference type="Proteomes" id="UP000036168">
    <property type="component" value="Unassembled WGS sequence"/>
</dbReference>
<evidence type="ECO:0000313" key="2">
    <source>
        <dbReference type="EMBL" id="MEC0483311.1"/>
    </source>
</evidence>
<organism evidence="1 3">
    <name type="scientific">Bacillus glycinifermentans</name>
    <dbReference type="NCBI Taxonomy" id="1664069"/>
    <lineage>
        <taxon>Bacteria</taxon>
        <taxon>Bacillati</taxon>
        <taxon>Bacillota</taxon>
        <taxon>Bacilli</taxon>
        <taxon>Bacillales</taxon>
        <taxon>Bacillaceae</taxon>
        <taxon>Bacillus</taxon>
    </lineage>
</organism>
<proteinExistence type="predicted"/>
<reference evidence="1 3" key="1">
    <citation type="journal article" date="2015" name="Int. J. Syst. Evol. Microbiol.">
        <title>Bacillus glycinifermentans sp. nov., isolated from fermented soybean paste.</title>
        <authorList>
            <person name="Kim S.J."/>
            <person name="Dunlap C.A."/>
            <person name="Kwon S.W."/>
            <person name="Rooney A.P."/>
        </authorList>
    </citation>
    <scope>NUCLEOTIDE SEQUENCE [LARGE SCALE GENOMIC DNA]</scope>
    <source>
        <strain evidence="1 3">GO-13</strain>
    </source>
</reference>
<comment type="caution">
    <text evidence="1">The sequence shown here is derived from an EMBL/GenBank/DDBJ whole genome shotgun (WGS) entry which is preliminary data.</text>
</comment>
<evidence type="ECO:0000313" key="4">
    <source>
        <dbReference type="Proteomes" id="UP001341297"/>
    </source>
</evidence>
<keyword evidence="4" id="KW-1185">Reference proteome</keyword>
<evidence type="ECO:0000313" key="1">
    <source>
        <dbReference type="EMBL" id="KRT88376.1"/>
    </source>
</evidence>
<dbReference type="STRING" id="1664069.BGLY_4062"/>
<reference evidence="2 4" key="3">
    <citation type="submission" date="2023-03" db="EMBL/GenBank/DDBJ databases">
        <title>Agriculturally important microbes genome sequencing.</title>
        <authorList>
            <person name="Dunlap C."/>
        </authorList>
    </citation>
    <scope>NUCLEOTIDE SEQUENCE [LARGE SCALE GENOMIC DNA]</scope>
    <source>
        <strain evidence="2 4">CBP-3203</strain>
    </source>
</reference>
<dbReference type="AlphaFoldDB" id="A0A0T6BIQ2"/>
<gene>
    <name evidence="1" type="ORF">AB447_208235</name>
    <name evidence="2" type="ORF">P8828_00350</name>
</gene>
<dbReference type="EMBL" id="LECW02000067">
    <property type="protein sequence ID" value="KRT88376.1"/>
    <property type="molecule type" value="Genomic_DNA"/>
</dbReference>
<reference evidence="1" key="2">
    <citation type="submission" date="2015-10" db="EMBL/GenBank/DDBJ databases">
        <authorList>
            <person name="Gilbert D.G."/>
        </authorList>
    </citation>
    <scope>NUCLEOTIDE SEQUENCE</scope>
    <source>
        <strain evidence="1">GO-13</strain>
    </source>
</reference>